<sequence>MRDSNDLNKMECHDLFANLKAYEFELETRAESEPSTSQPIRSLAITITEHSPCSTSDRSVEEMSKDAMSLEQSYPSPTAGPIPSRDIISVKIRHHTFTAHMANQIKRRNVSSLTYENFSGGHPSQYCSHPSGETSKVSGATASEQQSTADGPQSLPKEPKKAAVEKPKMNKEKVSQMMKKLSDLVLNSE</sequence>
<dbReference type="AlphaFoldDB" id="A0A2Z7AJ16"/>
<keyword evidence="2" id="KW-0808">Transferase</keyword>
<accession>A0A2Z7AJ16</accession>
<evidence type="ECO:0000256" key="1">
    <source>
        <dbReference type="SAM" id="MobiDB-lite"/>
    </source>
</evidence>
<dbReference type="OrthoDB" id="913420at2759"/>
<reference evidence="2 3" key="1">
    <citation type="journal article" date="2015" name="Proc. Natl. Acad. Sci. U.S.A.">
        <title>The resurrection genome of Boea hygrometrica: A blueprint for survival of dehydration.</title>
        <authorList>
            <person name="Xiao L."/>
            <person name="Yang G."/>
            <person name="Zhang L."/>
            <person name="Yang X."/>
            <person name="Zhao S."/>
            <person name="Ji Z."/>
            <person name="Zhou Q."/>
            <person name="Hu M."/>
            <person name="Wang Y."/>
            <person name="Chen M."/>
            <person name="Xu Y."/>
            <person name="Jin H."/>
            <person name="Xiao X."/>
            <person name="Hu G."/>
            <person name="Bao F."/>
            <person name="Hu Y."/>
            <person name="Wan P."/>
            <person name="Li L."/>
            <person name="Deng X."/>
            <person name="Kuang T."/>
            <person name="Xiang C."/>
            <person name="Zhu J.K."/>
            <person name="Oliver M.J."/>
            <person name="He Y."/>
        </authorList>
    </citation>
    <scope>NUCLEOTIDE SEQUENCE [LARGE SCALE GENOMIC DNA]</scope>
    <source>
        <strain evidence="3">cv. XS01</strain>
    </source>
</reference>
<feature type="compositionally biased region" description="Polar residues" evidence="1">
    <location>
        <begin position="125"/>
        <end position="151"/>
    </location>
</feature>
<feature type="region of interest" description="Disordered" evidence="1">
    <location>
        <begin position="122"/>
        <end position="189"/>
    </location>
</feature>
<feature type="compositionally biased region" description="Basic and acidic residues" evidence="1">
    <location>
        <begin position="157"/>
        <end position="174"/>
    </location>
</feature>
<gene>
    <name evidence="2" type="ORF">F511_14874</name>
</gene>
<keyword evidence="2" id="KW-0418">Kinase</keyword>
<organism evidence="2 3">
    <name type="scientific">Dorcoceras hygrometricum</name>
    <dbReference type="NCBI Taxonomy" id="472368"/>
    <lineage>
        <taxon>Eukaryota</taxon>
        <taxon>Viridiplantae</taxon>
        <taxon>Streptophyta</taxon>
        <taxon>Embryophyta</taxon>
        <taxon>Tracheophyta</taxon>
        <taxon>Spermatophyta</taxon>
        <taxon>Magnoliopsida</taxon>
        <taxon>eudicotyledons</taxon>
        <taxon>Gunneridae</taxon>
        <taxon>Pentapetalae</taxon>
        <taxon>asterids</taxon>
        <taxon>lamiids</taxon>
        <taxon>Lamiales</taxon>
        <taxon>Gesneriaceae</taxon>
        <taxon>Didymocarpoideae</taxon>
        <taxon>Trichosporeae</taxon>
        <taxon>Loxocarpinae</taxon>
        <taxon>Dorcoceras</taxon>
    </lineage>
</organism>
<evidence type="ECO:0000313" key="3">
    <source>
        <dbReference type="Proteomes" id="UP000250235"/>
    </source>
</evidence>
<dbReference type="GO" id="GO:0016301">
    <property type="term" value="F:kinase activity"/>
    <property type="evidence" value="ECO:0007669"/>
    <property type="project" value="UniProtKB-KW"/>
</dbReference>
<evidence type="ECO:0000313" key="2">
    <source>
        <dbReference type="EMBL" id="KZV21536.1"/>
    </source>
</evidence>
<protein>
    <submittedName>
        <fullName evidence="2">Putative inactive receptor-like protein kinase</fullName>
    </submittedName>
</protein>
<dbReference type="EMBL" id="KV014883">
    <property type="protein sequence ID" value="KZV21536.1"/>
    <property type="molecule type" value="Genomic_DNA"/>
</dbReference>
<keyword evidence="3" id="KW-1185">Reference proteome</keyword>
<dbReference type="Proteomes" id="UP000250235">
    <property type="component" value="Unassembled WGS sequence"/>
</dbReference>
<name>A0A2Z7AJ16_9LAMI</name>
<keyword evidence="2" id="KW-0675">Receptor</keyword>
<proteinExistence type="predicted"/>